<gene>
    <name evidence="1" type="ORF">CH341_09910</name>
</gene>
<keyword evidence="2" id="KW-1185">Reference proteome</keyword>
<dbReference type="EMBL" id="NPEX01000050">
    <property type="protein sequence ID" value="RAI44315.1"/>
    <property type="molecule type" value="Genomic_DNA"/>
</dbReference>
<protein>
    <submittedName>
        <fullName evidence="1">Uncharacterized protein</fullName>
    </submittedName>
</protein>
<proteinExistence type="predicted"/>
<organism evidence="1 2">
    <name type="scientific">Rhodoplanes roseus</name>
    <dbReference type="NCBI Taxonomy" id="29409"/>
    <lineage>
        <taxon>Bacteria</taxon>
        <taxon>Pseudomonadati</taxon>
        <taxon>Pseudomonadota</taxon>
        <taxon>Alphaproteobacteria</taxon>
        <taxon>Hyphomicrobiales</taxon>
        <taxon>Nitrobacteraceae</taxon>
        <taxon>Rhodoplanes</taxon>
    </lineage>
</organism>
<dbReference type="AlphaFoldDB" id="A0A327L2S0"/>
<accession>A0A327L2S0</accession>
<reference evidence="1 2" key="1">
    <citation type="submission" date="2017-07" db="EMBL/GenBank/DDBJ databases">
        <title>Draft Genome Sequences of Select Purple Nonsulfur Bacteria.</title>
        <authorList>
            <person name="Lasarre B."/>
            <person name="Mckinlay J.B."/>
        </authorList>
    </citation>
    <scope>NUCLEOTIDE SEQUENCE [LARGE SCALE GENOMIC DNA]</scope>
    <source>
        <strain evidence="1 2">DSM 5909</strain>
    </source>
</reference>
<dbReference type="Proteomes" id="UP000249130">
    <property type="component" value="Unassembled WGS sequence"/>
</dbReference>
<evidence type="ECO:0000313" key="2">
    <source>
        <dbReference type="Proteomes" id="UP000249130"/>
    </source>
</evidence>
<comment type="caution">
    <text evidence="1">The sequence shown here is derived from an EMBL/GenBank/DDBJ whole genome shotgun (WGS) entry which is preliminary data.</text>
</comment>
<feature type="non-terminal residue" evidence="1">
    <location>
        <position position="94"/>
    </location>
</feature>
<sequence length="94" mass="9718">MRGIFEGRAGTRVAGARAGGLGCAAAVVIVVLAAPAPAKAQMGGFGGFGGGGQEQMMTQMAPLMEMMKQRMGKKRYARLMQTFGPMMANMMDGG</sequence>
<evidence type="ECO:0000313" key="1">
    <source>
        <dbReference type="EMBL" id="RAI44315.1"/>
    </source>
</evidence>
<name>A0A327L2S0_9BRAD</name>